<keyword evidence="3" id="KW-1185">Reference proteome</keyword>
<proteinExistence type="predicted"/>
<dbReference type="Gene3D" id="3.30.70.1820">
    <property type="entry name" value="L1 transposable element, RRM domain"/>
    <property type="match status" value="1"/>
</dbReference>
<dbReference type="Gene3D" id="3.60.10.10">
    <property type="entry name" value="Endonuclease/exonuclease/phosphatase"/>
    <property type="match status" value="1"/>
</dbReference>
<keyword evidence="1" id="KW-0175">Coiled coil</keyword>
<feature type="coiled-coil region" evidence="1">
    <location>
        <begin position="22"/>
        <end position="63"/>
    </location>
</feature>
<dbReference type="SUPFAM" id="SSF56219">
    <property type="entry name" value="DNase I-like"/>
    <property type="match status" value="1"/>
</dbReference>
<dbReference type="InterPro" id="IPR036691">
    <property type="entry name" value="Endo/exonu/phosph_ase_sf"/>
</dbReference>
<dbReference type="GO" id="GO:0003824">
    <property type="term" value="F:catalytic activity"/>
    <property type="evidence" value="ECO:0007669"/>
    <property type="project" value="InterPro"/>
</dbReference>
<dbReference type="PANTHER" id="PTHR11505">
    <property type="entry name" value="L1 TRANSPOSABLE ELEMENT-RELATED"/>
    <property type="match status" value="1"/>
</dbReference>
<dbReference type="AlphaFoldDB" id="A0AA47NQ20"/>
<evidence type="ECO:0000313" key="3">
    <source>
        <dbReference type="Proteomes" id="UP001174136"/>
    </source>
</evidence>
<name>A0AA47NQ20_MERPO</name>
<dbReference type="Gene3D" id="1.20.5.340">
    <property type="match status" value="1"/>
</dbReference>
<gene>
    <name evidence="2" type="primary">L1td1</name>
    <name evidence="2" type="ORF">N1851_031281</name>
</gene>
<evidence type="ECO:0000313" key="2">
    <source>
        <dbReference type="EMBL" id="KAK0133218.1"/>
    </source>
</evidence>
<evidence type="ECO:0000256" key="1">
    <source>
        <dbReference type="SAM" id="Coils"/>
    </source>
</evidence>
<organism evidence="2 3">
    <name type="scientific">Merluccius polli</name>
    <name type="common">Benguela hake</name>
    <name type="synonym">Merluccius cadenati</name>
    <dbReference type="NCBI Taxonomy" id="89951"/>
    <lineage>
        <taxon>Eukaryota</taxon>
        <taxon>Metazoa</taxon>
        <taxon>Chordata</taxon>
        <taxon>Craniata</taxon>
        <taxon>Vertebrata</taxon>
        <taxon>Euteleostomi</taxon>
        <taxon>Actinopterygii</taxon>
        <taxon>Neopterygii</taxon>
        <taxon>Teleostei</taxon>
        <taxon>Neoteleostei</taxon>
        <taxon>Acanthomorphata</taxon>
        <taxon>Zeiogadaria</taxon>
        <taxon>Gadariae</taxon>
        <taxon>Gadiformes</taxon>
        <taxon>Gadoidei</taxon>
        <taxon>Merlucciidae</taxon>
        <taxon>Merluccius</taxon>
    </lineage>
</organism>
<accession>A0AA47NQ20</accession>
<protein>
    <submittedName>
        <fullName evidence="2">LINE-1 type transposase domain-containing protein 1</fullName>
    </submittedName>
</protein>
<dbReference type="EMBL" id="JAOPHQ010006005">
    <property type="protein sequence ID" value="KAK0133218.1"/>
    <property type="molecule type" value="Genomic_DNA"/>
</dbReference>
<reference evidence="2" key="1">
    <citation type="journal article" date="2023" name="Front. Mar. Sci.">
        <title>A new Merluccius polli reference genome to investigate the effects of global change in West African waters.</title>
        <authorList>
            <person name="Mateo J.L."/>
            <person name="Blanco-Fernandez C."/>
            <person name="Garcia-Vazquez E."/>
            <person name="Machado-Schiaffino G."/>
        </authorList>
    </citation>
    <scope>NUCLEOTIDE SEQUENCE</scope>
    <source>
        <strain evidence="2">C29</strain>
        <tissue evidence="2">Fin</tissue>
    </source>
</reference>
<comment type="caution">
    <text evidence="2">The sequence shown here is derived from an EMBL/GenBank/DDBJ whole genome shotgun (WGS) entry which is preliminary data.</text>
</comment>
<sequence>MDNIQSGLQTIQGSLSTLGDHVSQLEQRVSSNEDNLTDLQKQVKSLVNENSYLRDKIEDAENRSRAYNLRFLHVPEKSEGQDILGFMRKLIHLLLGEQNFTTPPVIERAHRSPTTLQSNEPNAGPRPILVKLLSLQDKQRILRLSRQKRELKYEDKRVHIFPDYSAGILFKRRQFDGIKKKLREMKMEYFLLYPATLKIIAAGKAVMFKIYNKPSVITLSETWLNNNISDEEIKLDGYVLYRADRGSRGGGVATYVSSKLFSEIIIPKEIPVHFECLFVKIIFHENKRLIIGNIYNPPSAPAETTDCILSTINSLDCTSEKIILGDFNSNWLDRSSQKDRNLFNSINLTQLITEPTRVCPSSSSLLD</sequence>
<dbReference type="Proteomes" id="UP001174136">
    <property type="component" value="Unassembled WGS sequence"/>
</dbReference>
<dbReference type="InterPro" id="IPR004244">
    <property type="entry name" value="Transposase_22"/>
</dbReference>